<dbReference type="SUPFAM" id="SSF52540">
    <property type="entry name" value="P-loop containing nucleoside triphosphate hydrolases"/>
    <property type="match status" value="1"/>
</dbReference>
<dbReference type="EMBL" id="AAJCYU010000013">
    <property type="protein sequence ID" value="ECK7313417.1"/>
    <property type="molecule type" value="Genomic_DNA"/>
</dbReference>
<dbReference type="Pfam" id="PF13304">
    <property type="entry name" value="AAA_21"/>
    <property type="match status" value="1"/>
</dbReference>
<accession>A0A3Y7W0R3</accession>
<proteinExistence type="predicted"/>
<dbReference type="RefSeq" id="WP_088389688.1">
    <property type="nucleotide sequence ID" value="NZ_CP077693.1"/>
</dbReference>
<dbReference type="PANTHER" id="PTHR43581:SF2">
    <property type="entry name" value="EXCINUCLEASE ATPASE SUBUNIT"/>
    <property type="match status" value="1"/>
</dbReference>
<dbReference type="InterPro" id="IPR027417">
    <property type="entry name" value="P-loop_NTPase"/>
</dbReference>
<sequence>MDYISRLRNVMKSADIEPFIRHIRFPFFKNLTEGCKVDFNYPITALVGQNGTNKSSVLRALFGSPNNYSLGSLWFSTDVDEIKDEGRSRFIYGYFDAPTKSIVEVIKTRISKEDDPDYWEPSRPIKSDDMAAMPEKILSPNQLKTRWKAIEKNVIYLDFRATISAFDKFFYHSDFHTYPKKDYLRKRSQMLKEIIDNDLKTYKPHKGKKDKLFINTLLEKDKVKIIGDILGRKYKSIRLLEHSLFTNDRAPTIILQSENLKYSEAFAGSGEFAVSILVHKLMDCQKASLILLDEPEVSLHPAAQCNLMNFLSEQALKKKHQIVISTHSSSIVKDLPKEAIKLFCLNDKIGKVDVLQNVSPEESFFILGERIEKKTIIVEDRLAKKFVEKALKIGGMGLLNSFDVKYCPGGAGSIYQNIAVPLCIANVKNVMFLLDGDQCQTNDFPRSNSIPENENPNLQEIIKKTINQDIKFHCDGSNGAANIKQKSKMQRDFIDFIHDKIAFLPVLTPEKFLIENTHGDYKNYRDSISKEITDSKQITMEICKLDTGEEDITGDSIFETQIRILNKIPNDHIAFTKTREMLQIFLDNDTIRP</sequence>
<evidence type="ECO:0000259" key="1">
    <source>
        <dbReference type="Pfam" id="PF13304"/>
    </source>
</evidence>
<dbReference type="InterPro" id="IPR051396">
    <property type="entry name" value="Bact_Antivir_Def_Nuclease"/>
</dbReference>
<organism evidence="2">
    <name type="scientific">Salmonella enterica I</name>
    <dbReference type="NCBI Taxonomy" id="59201"/>
    <lineage>
        <taxon>Bacteria</taxon>
        <taxon>Pseudomonadati</taxon>
        <taxon>Pseudomonadota</taxon>
        <taxon>Gammaproteobacteria</taxon>
        <taxon>Enterobacterales</taxon>
        <taxon>Enterobacteriaceae</taxon>
        <taxon>Salmonella</taxon>
    </lineage>
</organism>
<feature type="domain" description="ATPase AAA-type core" evidence="1">
    <location>
        <begin position="43"/>
        <end position="332"/>
    </location>
</feature>
<reference evidence="2" key="2">
    <citation type="submission" date="2019-08" db="EMBL/GenBank/DDBJ databases">
        <authorList>
            <person name="Ashton P.M."/>
            <person name="Dallman T."/>
            <person name="Nair S."/>
            <person name="De Pinna E."/>
            <person name="Peters T."/>
            <person name="Grant K."/>
        </authorList>
    </citation>
    <scope>NUCLEOTIDE SEQUENCE</scope>
    <source>
        <strain evidence="2">780192</strain>
    </source>
</reference>
<dbReference type="EMBL" id="CP077693">
    <property type="protein sequence ID" value="QXR47931.1"/>
    <property type="molecule type" value="Genomic_DNA"/>
</dbReference>
<keyword evidence="2" id="KW-0067">ATP-binding</keyword>
<dbReference type="CDD" id="cd00267">
    <property type="entry name" value="ABC_ATPase"/>
    <property type="match status" value="1"/>
</dbReference>
<dbReference type="GO" id="GO:0005524">
    <property type="term" value="F:ATP binding"/>
    <property type="evidence" value="ECO:0007669"/>
    <property type="project" value="UniProtKB-KW"/>
</dbReference>
<protein>
    <submittedName>
        <fullName evidence="2">ATP-binding protein</fullName>
    </submittedName>
</protein>
<gene>
    <name evidence="3" type="ORF">DAY14_014655</name>
    <name evidence="2" type="ORF">FRN22_11700</name>
</gene>
<dbReference type="GO" id="GO:0016887">
    <property type="term" value="F:ATP hydrolysis activity"/>
    <property type="evidence" value="ECO:0007669"/>
    <property type="project" value="InterPro"/>
</dbReference>
<keyword evidence="2" id="KW-0547">Nucleotide-binding</keyword>
<reference evidence="3" key="3">
    <citation type="submission" date="2021-05" db="EMBL/GenBank/DDBJ databases">
        <title>Whole genome sequencing of cultured pathogen.</title>
        <authorList>
            <person name="Hoffmann M."/>
            <person name="Balkey M."/>
            <person name="Luo Y."/>
        </authorList>
    </citation>
    <scope>NUCLEOTIDE SEQUENCE</scope>
    <source>
        <strain evidence="3">CFSAN058605</strain>
    </source>
</reference>
<name>A0A3Y7W0R3_SALET</name>
<dbReference type="AlphaFoldDB" id="A0A3Y7W0R3"/>
<evidence type="ECO:0000313" key="3">
    <source>
        <dbReference type="EMBL" id="QXR47931.1"/>
    </source>
</evidence>
<reference evidence="3" key="1">
    <citation type="submission" date="2018-04" db="EMBL/GenBank/DDBJ databases">
        <authorList>
            <person name="Bell R."/>
        </authorList>
    </citation>
    <scope>NUCLEOTIDE SEQUENCE</scope>
    <source>
        <strain evidence="3">CFSAN058605</strain>
    </source>
</reference>
<dbReference type="PANTHER" id="PTHR43581">
    <property type="entry name" value="ATP/GTP PHOSPHATASE"/>
    <property type="match status" value="1"/>
</dbReference>
<dbReference type="InterPro" id="IPR003959">
    <property type="entry name" value="ATPase_AAA_core"/>
</dbReference>
<evidence type="ECO:0000313" key="2">
    <source>
        <dbReference type="EMBL" id="ECK7313417.1"/>
    </source>
</evidence>
<dbReference type="Gene3D" id="3.40.50.300">
    <property type="entry name" value="P-loop containing nucleotide triphosphate hydrolases"/>
    <property type="match status" value="1"/>
</dbReference>